<dbReference type="Proteomes" id="UP000827872">
    <property type="component" value="Linkage Group LG16"/>
</dbReference>
<evidence type="ECO:0000313" key="2">
    <source>
        <dbReference type="Proteomes" id="UP000827872"/>
    </source>
</evidence>
<keyword evidence="2" id="KW-1185">Reference proteome</keyword>
<accession>A0ACB8ECX2</accession>
<name>A0ACB8ECX2_9SAUR</name>
<sequence length="218" mass="24588">MPRFLSLFLPKALPVTSGGEIFELKAELNNEKKEKRKEAVKKVIAAMTVGKDVSSLFPDVVNCMQTDNLELKKLVYLYLMNYAKSQPDMAIMAVNSFVKDCEDPNPLIRALAVRTMGCIRVDKITEYLCEPLRKCLKDEDPYVRKTAAVCVAKLHDINAQMVEDQGFLDSLRDLIADSNPMVTYPFHRIPHIAVWLEQQAVLLGFGEGPQVSNRARTL</sequence>
<comment type="caution">
    <text evidence="1">The sequence shown here is derived from an EMBL/GenBank/DDBJ whole genome shotgun (WGS) entry which is preliminary data.</text>
</comment>
<protein>
    <submittedName>
        <fullName evidence="1">AP-2 complex subunit beta</fullName>
    </submittedName>
</protein>
<gene>
    <name evidence="1" type="primary">AP2B1_3</name>
    <name evidence="1" type="ORF">K3G42_007171</name>
</gene>
<reference evidence="1" key="1">
    <citation type="submission" date="2021-08" db="EMBL/GenBank/DDBJ databases">
        <title>The first chromosome-level gecko genome reveals the dynamic sex chromosomes of Neotropical dwarf geckos (Sphaerodactylidae: Sphaerodactylus).</title>
        <authorList>
            <person name="Pinto B.J."/>
            <person name="Keating S.E."/>
            <person name="Gamble T."/>
        </authorList>
    </citation>
    <scope>NUCLEOTIDE SEQUENCE</scope>
    <source>
        <strain evidence="1">TG3544</strain>
    </source>
</reference>
<organism evidence="1 2">
    <name type="scientific">Sphaerodactylus townsendi</name>
    <dbReference type="NCBI Taxonomy" id="933632"/>
    <lineage>
        <taxon>Eukaryota</taxon>
        <taxon>Metazoa</taxon>
        <taxon>Chordata</taxon>
        <taxon>Craniata</taxon>
        <taxon>Vertebrata</taxon>
        <taxon>Euteleostomi</taxon>
        <taxon>Lepidosauria</taxon>
        <taxon>Squamata</taxon>
        <taxon>Bifurcata</taxon>
        <taxon>Gekkota</taxon>
        <taxon>Sphaerodactylidae</taxon>
        <taxon>Sphaerodactylus</taxon>
    </lineage>
</organism>
<evidence type="ECO:0000313" key="1">
    <source>
        <dbReference type="EMBL" id="KAH7990441.1"/>
    </source>
</evidence>
<proteinExistence type="predicted"/>
<dbReference type="EMBL" id="CM037629">
    <property type="protein sequence ID" value="KAH7990441.1"/>
    <property type="molecule type" value="Genomic_DNA"/>
</dbReference>